<accession>A0A932M1C0</accession>
<evidence type="ECO:0000256" key="1">
    <source>
        <dbReference type="SAM" id="MobiDB-lite"/>
    </source>
</evidence>
<feature type="region of interest" description="Disordered" evidence="1">
    <location>
        <begin position="1"/>
        <end position="94"/>
    </location>
</feature>
<protein>
    <submittedName>
        <fullName evidence="2">Uncharacterized protein</fullName>
    </submittedName>
</protein>
<gene>
    <name evidence="2" type="ORF">HYY65_09990</name>
</gene>
<evidence type="ECO:0000313" key="3">
    <source>
        <dbReference type="Proteomes" id="UP000741360"/>
    </source>
</evidence>
<feature type="compositionally biased region" description="Basic and acidic residues" evidence="1">
    <location>
        <begin position="1"/>
        <end position="15"/>
    </location>
</feature>
<dbReference type="EMBL" id="JACPSX010000189">
    <property type="protein sequence ID" value="MBI3015369.1"/>
    <property type="molecule type" value="Genomic_DNA"/>
</dbReference>
<dbReference type="AlphaFoldDB" id="A0A932M1C0"/>
<proteinExistence type="predicted"/>
<feature type="compositionally biased region" description="Basic and acidic residues" evidence="1">
    <location>
        <begin position="67"/>
        <end position="81"/>
    </location>
</feature>
<organism evidence="2 3">
    <name type="scientific">Tectimicrobiota bacterium</name>
    <dbReference type="NCBI Taxonomy" id="2528274"/>
    <lineage>
        <taxon>Bacteria</taxon>
        <taxon>Pseudomonadati</taxon>
        <taxon>Nitrospinota/Tectimicrobiota group</taxon>
        <taxon>Candidatus Tectimicrobiota</taxon>
    </lineage>
</organism>
<feature type="compositionally biased region" description="Basic and acidic residues" evidence="1">
    <location>
        <begin position="40"/>
        <end position="52"/>
    </location>
</feature>
<comment type="caution">
    <text evidence="2">The sequence shown here is derived from an EMBL/GenBank/DDBJ whole genome shotgun (WGS) entry which is preliminary data.</text>
</comment>
<reference evidence="2" key="1">
    <citation type="submission" date="2020-07" db="EMBL/GenBank/DDBJ databases">
        <title>Huge and variable diversity of episymbiotic CPR bacteria and DPANN archaea in groundwater ecosystems.</title>
        <authorList>
            <person name="He C.Y."/>
            <person name="Keren R."/>
            <person name="Whittaker M."/>
            <person name="Farag I.F."/>
            <person name="Doudna J."/>
            <person name="Cate J.H.D."/>
            <person name="Banfield J.F."/>
        </authorList>
    </citation>
    <scope>NUCLEOTIDE SEQUENCE</scope>
    <source>
        <strain evidence="2">NC_groundwater_717_Ag_S-0.2um_59_8</strain>
    </source>
</reference>
<dbReference type="Proteomes" id="UP000741360">
    <property type="component" value="Unassembled WGS sequence"/>
</dbReference>
<evidence type="ECO:0000313" key="2">
    <source>
        <dbReference type="EMBL" id="MBI3015369.1"/>
    </source>
</evidence>
<sequence>MHPIAEKEKGGEKTGEPAQPFQEPDQKSDPCSREAYSNDQEVRSSHNSREGEEMGEEPTGETAPLLADRDGPFSWRGEGRSTVKAAPVPGPGRKPALRAFSGEVNVNRMLGFREVVFHTLREAPSSGGNPEVP</sequence>
<name>A0A932M1C0_UNCTE</name>